<proteinExistence type="predicted"/>
<dbReference type="EMBL" id="AP019866">
    <property type="protein sequence ID" value="BBM97493.1"/>
    <property type="molecule type" value="Genomic_DNA"/>
</dbReference>
<evidence type="ECO:0000313" key="3">
    <source>
        <dbReference type="EMBL" id="BBM97493.1"/>
    </source>
</evidence>
<keyword evidence="5" id="KW-1185">Reference proteome</keyword>
<evidence type="ECO:0000256" key="2">
    <source>
        <dbReference type="SAM" id="MobiDB-lite"/>
    </source>
</evidence>
<keyword evidence="1" id="KW-0175">Coiled coil</keyword>
<accession>A0A176VG28</accession>
<gene>
    <name evidence="4" type="ORF">AXG93_1130s1070</name>
    <name evidence="3" type="ORF">Mp_1g06150</name>
</gene>
<feature type="region of interest" description="Disordered" evidence="2">
    <location>
        <begin position="146"/>
        <end position="168"/>
    </location>
</feature>
<organism evidence="4 5">
    <name type="scientific">Marchantia polymorpha subsp. ruderalis</name>
    <dbReference type="NCBI Taxonomy" id="1480154"/>
    <lineage>
        <taxon>Eukaryota</taxon>
        <taxon>Viridiplantae</taxon>
        <taxon>Streptophyta</taxon>
        <taxon>Embryophyta</taxon>
        <taxon>Marchantiophyta</taxon>
        <taxon>Marchantiopsida</taxon>
        <taxon>Marchantiidae</taxon>
        <taxon>Marchantiales</taxon>
        <taxon>Marchantiaceae</taxon>
        <taxon>Marchantia</taxon>
    </lineage>
</organism>
<evidence type="ECO:0000256" key="1">
    <source>
        <dbReference type="SAM" id="Coils"/>
    </source>
</evidence>
<sequence length="384" mass="41114">MTGKKKKKKDGRKVQADQVPLPTIDVKLADAISQFHFETVSSSKSKPEGEADTSSTLVEIVEPLLSLAVPQVSPPKPSPLSLPTEGTSTPKFTPPMGTHAFSLGEPNLSGPSFVFSAGQNSAAKRVAATPPVCSAQATECTTMHNARNSKQTARRREGKCPPSERFGKMGRPRQQILQLAAQEVAFGQGRDPLSLVVSYEENVLRRIVKVPEGYTSDAIVDSTLRQAVAGAALDSAGWQEALNNPKEDKYFAYSTAPEGLTVAKFRDVKGKVLVTPLSAGNGLLKLKEDAEQKKRAAEEVVENVRDYLQRLQLDDDKVAAGVELSDGTVASCAHCQSLRSHLQDLLKIVTLPLPVDLKKITHTTDVLPTGKGQGPVIASSTSSV</sequence>
<reference evidence="6" key="3">
    <citation type="journal article" date="2020" name="Curr. Biol.">
        <title>Chromatin organization in early land plants reveals an ancestral association between H3K27me3, transposons, and constitutive heterochromatin.</title>
        <authorList>
            <person name="Montgomery S.A."/>
            <person name="Tanizawa Y."/>
            <person name="Galik B."/>
            <person name="Wang N."/>
            <person name="Ito T."/>
            <person name="Mochizuki T."/>
            <person name="Akimcheva S."/>
            <person name="Bowman J.L."/>
            <person name="Cognat V."/>
            <person name="Marechal-Drouard L."/>
            <person name="Ekker H."/>
            <person name="Hong S.F."/>
            <person name="Kohchi T."/>
            <person name="Lin S.S."/>
            <person name="Liu L.D."/>
            <person name="Nakamura Y."/>
            <person name="Valeeva L.R."/>
            <person name="Shakirov E.V."/>
            <person name="Shippen D.E."/>
            <person name="Wei W.L."/>
            <person name="Yagura M."/>
            <person name="Yamaoka S."/>
            <person name="Yamato K.T."/>
            <person name="Liu C."/>
            <person name="Berger F."/>
        </authorList>
    </citation>
    <scope>NUCLEOTIDE SEQUENCE [LARGE SCALE GENOMIC DNA]</scope>
    <source>
        <strain evidence="6">Tak-1</strain>
    </source>
</reference>
<dbReference type="Proteomes" id="UP001162541">
    <property type="component" value="Chromosome 1"/>
</dbReference>
<dbReference type="EMBL" id="LVLJ01003744">
    <property type="protein sequence ID" value="OAE19854.1"/>
    <property type="molecule type" value="Genomic_DNA"/>
</dbReference>
<dbReference type="Proteomes" id="UP000077202">
    <property type="component" value="Unassembled WGS sequence"/>
</dbReference>
<reference evidence="3" key="2">
    <citation type="journal article" date="2019" name="Curr. Biol.">
        <title>Chromatin organization in early land plants reveals an ancestral association between H3K27me3, transposons, and constitutive heterochromatin.</title>
        <authorList>
            <person name="Montgomery S.A."/>
            <person name="Tanizawa Y."/>
            <person name="Galik B."/>
            <person name="Wang N."/>
            <person name="Ito T."/>
            <person name="Mochizuki T."/>
            <person name="Akimcheva S."/>
            <person name="Bowman J."/>
            <person name="Cognat V."/>
            <person name="Drouard L."/>
            <person name="Ekker H."/>
            <person name="Houng S."/>
            <person name="Kohchi T."/>
            <person name="Lin S."/>
            <person name="Liu L.D."/>
            <person name="Nakamura Y."/>
            <person name="Valeeva L.R."/>
            <person name="Shakirov E.V."/>
            <person name="Shippen D.E."/>
            <person name="Wei W."/>
            <person name="Yagura M."/>
            <person name="Yamaoka S."/>
            <person name="Yamato K.T."/>
            <person name="Liu C."/>
            <person name="Berger F."/>
        </authorList>
    </citation>
    <scope>NUCLEOTIDE SEQUENCE [LARGE SCALE GENOMIC DNA]</scope>
    <source>
        <strain evidence="3">Tak-1</strain>
    </source>
</reference>
<evidence type="ECO:0000313" key="6">
    <source>
        <dbReference type="Proteomes" id="UP001162541"/>
    </source>
</evidence>
<evidence type="ECO:0000313" key="5">
    <source>
        <dbReference type="Proteomes" id="UP000077202"/>
    </source>
</evidence>
<protein>
    <submittedName>
        <fullName evidence="4">Uncharacterized protein</fullName>
    </submittedName>
</protein>
<dbReference type="AlphaFoldDB" id="A0A176VG28"/>
<reference evidence="4 5" key="1">
    <citation type="submission" date="2016-03" db="EMBL/GenBank/DDBJ databases">
        <title>Mechanisms controlling the formation of the plant cell surface in tip-growing cells are functionally conserved among land plants.</title>
        <authorList>
            <person name="Honkanen S."/>
            <person name="Jones V.A."/>
            <person name="Morieri G."/>
            <person name="Champion C."/>
            <person name="Hetherington A.J."/>
            <person name="Kelly S."/>
            <person name="Saint-Marcoux D."/>
            <person name="Proust H."/>
            <person name="Prescott H."/>
            <person name="Dolan L."/>
        </authorList>
    </citation>
    <scope>NUCLEOTIDE SEQUENCE [LARGE SCALE GENOMIC DNA]</scope>
    <source>
        <strain evidence="5">cv. Tak-1 and cv. Tak-2</strain>
        <tissue evidence="4">Whole gametophyte</tissue>
    </source>
</reference>
<feature type="coiled-coil region" evidence="1">
    <location>
        <begin position="283"/>
        <end position="314"/>
    </location>
</feature>
<name>A0A176VG28_MARPO</name>
<evidence type="ECO:0000313" key="4">
    <source>
        <dbReference type="EMBL" id="OAE19854.1"/>
    </source>
</evidence>